<dbReference type="Gene3D" id="3.30.930.10">
    <property type="entry name" value="Bira Bifunctional Protein, Domain 2"/>
    <property type="match status" value="1"/>
</dbReference>
<evidence type="ECO:0000256" key="4">
    <source>
        <dbReference type="ARBA" id="ARBA00022917"/>
    </source>
</evidence>
<dbReference type="GO" id="GO:0005737">
    <property type="term" value="C:cytoplasm"/>
    <property type="evidence" value="ECO:0007669"/>
    <property type="project" value="InterPro"/>
</dbReference>
<gene>
    <name evidence="6" type="ORF">TPSB3V08_LOCUS15205</name>
</gene>
<keyword evidence="2" id="KW-0547">Nucleotide-binding</keyword>
<dbReference type="SUPFAM" id="SSF55681">
    <property type="entry name" value="Class II aaRS and biotin synthetases"/>
    <property type="match status" value="1"/>
</dbReference>
<reference evidence="6" key="1">
    <citation type="submission" date="2020-11" db="EMBL/GenBank/DDBJ databases">
        <authorList>
            <person name="Tran Van P."/>
        </authorList>
    </citation>
    <scope>NUCLEOTIDE SEQUENCE</scope>
</reference>
<protein>
    <recommendedName>
        <fullName evidence="5">Aminoacyl-tRNA synthetase class II (D/K/N) domain-containing protein</fullName>
    </recommendedName>
</protein>
<dbReference type="Gene3D" id="3.30.1360.30">
    <property type="entry name" value="GAD-like domain"/>
    <property type="match status" value="1"/>
</dbReference>
<evidence type="ECO:0000313" key="6">
    <source>
        <dbReference type="EMBL" id="CAD7421790.1"/>
    </source>
</evidence>
<feature type="domain" description="Aminoacyl-tRNA synthetase class II (D/K/N)" evidence="5">
    <location>
        <begin position="1"/>
        <end position="58"/>
    </location>
</feature>
<dbReference type="Pfam" id="PF00152">
    <property type="entry name" value="tRNA-synt_2"/>
    <property type="match status" value="1"/>
</dbReference>
<evidence type="ECO:0000259" key="5">
    <source>
        <dbReference type="Pfam" id="PF00152"/>
    </source>
</evidence>
<dbReference type="GO" id="GO:0006418">
    <property type="term" value="P:tRNA aminoacylation for protein translation"/>
    <property type="evidence" value="ECO:0007669"/>
    <property type="project" value="InterPro"/>
</dbReference>
<dbReference type="AlphaFoldDB" id="A0A7R9DVN3"/>
<proteinExistence type="predicted"/>
<accession>A0A7R9DVN3</accession>
<keyword evidence="3" id="KW-0067">ATP-binding</keyword>
<dbReference type="InterPro" id="IPR004364">
    <property type="entry name" value="Aa-tRNA-synt_II"/>
</dbReference>
<evidence type="ECO:0000256" key="1">
    <source>
        <dbReference type="ARBA" id="ARBA00022598"/>
    </source>
</evidence>
<dbReference type="InterPro" id="IPR004115">
    <property type="entry name" value="GAD-like_sf"/>
</dbReference>
<keyword evidence="4" id="KW-0648">Protein biosynthesis</keyword>
<dbReference type="GO" id="GO:0005524">
    <property type="term" value="F:ATP binding"/>
    <property type="evidence" value="ECO:0007669"/>
    <property type="project" value="UniProtKB-KW"/>
</dbReference>
<sequence>MSFSNREGVLSLVQELLEYCWPEHLDRTPTPFPRMTYRQAMEDYGTDKPDTRFSMKVCVARWVQQRVCLEKLKNVSDLVRFDDESKLKAFSSRPDCTVRALVVPGGGVVSL</sequence>
<name>A0A7R9DVN3_TIMPO</name>
<evidence type="ECO:0000256" key="3">
    <source>
        <dbReference type="ARBA" id="ARBA00022840"/>
    </source>
</evidence>
<dbReference type="GO" id="GO:0004812">
    <property type="term" value="F:aminoacyl-tRNA ligase activity"/>
    <property type="evidence" value="ECO:0007669"/>
    <property type="project" value="InterPro"/>
</dbReference>
<dbReference type="EMBL" id="OD063210">
    <property type="protein sequence ID" value="CAD7421790.1"/>
    <property type="molecule type" value="Genomic_DNA"/>
</dbReference>
<evidence type="ECO:0000256" key="2">
    <source>
        <dbReference type="ARBA" id="ARBA00022741"/>
    </source>
</evidence>
<dbReference type="InterPro" id="IPR045864">
    <property type="entry name" value="aa-tRNA-synth_II/BPL/LPL"/>
</dbReference>
<keyword evidence="1" id="KW-0436">Ligase</keyword>
<organism evidence="6">
    <name type="scientific">Timema poppense</name>
    <name type="common">Walking stick</name>
    <dbReference type="NCBI Taxonomy" id="170557"/>
    <lineage>
        <taxon>Eukaryota</taxon>
        <taxon>Metazoa</taxon>
        <taxon>Ecdysozoa</taxon>
        <taxon>Arthropoda</taxon>
        <taxon>Hexapoda</taxon>
        <taxon>Insecta</taxon>
        <taxon>Pterygota</taxon>
        <taxon>Neoptera</taxon>
        <taxon>Polyneoptera</taxon>
        <taxon>Phasmatodea</taxon>
        <taxon>Timematodea</taxon>
        <taxon>Timematoidea</taxon>
        <taxon>Timematidae</taxon>
        <taxon>Timema</taxon>
    </lineage>
</organism>